<evidence type="ECO:0000256" key="1">
    <source>
        <dbReference type="SAM" id="MobiDB-lite"/>
    </source>
</evidence>
<dbReference type="Proteomes" id="UP001175226">
    <property type="component" value="Unassembled WGS sequence"/>
</dbReference>
<feature type="region of interest" description="Disordered" evidence="1">
    <location>
        <begin position="1"/>
        <end position="26"/>
    </location>
</feature>
<feature type="region of interest" description="Disordered" evidence="1">
    <location>
        <begin position="689"/>
        <end position="720"/>
    </location>
</feature>
<feature type="compositionally biased region" description="Low complexity" evidence="1">
    <location>
        <begin position="689"/>
        <end position="714"/>
    </location>
</feature>
<evidence type="ECO:0000313" key="3">
    <source>
        <dbReference type="EMBL" id="KAK0431414.1"/>
    </source>
</evidence>
<dbReference type="AlphaFoldDB" id="A0AA39IX59"/>
<evidence type="ECO:0000313" key="4">
    <source>
        <dbReference type="Proteomes" id="UP001175226"/>
    </source>
</evidence>
<dbReference type="EMBL" id="JAUEPT010000115">
    <property type="protein sequence ID" value="KAK0431414.1"/>
    <property type="molecule type" value="Genomic_DNA"/>
</dbReference>
<feature type="domain" description="C2H2-type" evidence="2">
    <location>
        <begin position="580"/>
        <end position="604"/>
    </location>
</feature>
<dbReference type="InterPro" id="IPR013087">
    <property type="entry name" value="Znf_C2H2_type"/>
</dbReference>
<reference evidence="3" key="1">
    <citation type="submission" date="2023-06" db="EMBL/GenBank/DDBJ databases">
        <authorList>
            <consortium name="Lawrence Berkeley National Laboratory"/>
            <person name="Ahrendt S."/>
            <person name="Sahu N."/>
            <person name="Indic B."/>
            <person name="Wong-Bajracharya J."/>
            <person name="Merenyi Z."/>
            <person name="Ke H.-M."/>
            <person name="Monk M."/>
            <person name="Kocsube S."/>
            <person name="Drula E."/>
            <person name="Lipzen A."/>
            <person name="Balint B."/>
            <person name="Henrissat B."/>
            <person name="Andreopoulos B."/>
            <person name="Martin F.M."/>
            <person name="Harder C.B."/>
            <person name="Rigling D."/>
            <person name="Ford K.L."/>
            <person name="Foster G.D."/>
            <person name="Pangilinan J."/>
            <person name="Papanicolaou A."/>
            <person name="Barry K."/>
            <person name="LaButti K."/>
            <person name="Viragh M."/>
            <person name="Koriabine M."/>
            <person name="Yan M."/>
            <person name="Riley R."/>
            <person name="Champramary S."/>
            <person name="Plett K.L."/>
            <person name="Tsai I.J."/>
            <person name="Slot J."/>
            <person name="Sipos G."/>
            <person name="Plett J."/>
            <person name="Nagy L.G."/>
            <person name="Grigoriev I.V."/>
        </authorList>
    </citation>
    <scope>NUCLEOTIDE SEQUENCE</scope>
    <source>
        <strain evidence="3">FPL87.14</strain>
    </source>
</reference>
<evidence type="ECO:0000259" key="2">
    <source>
        <dbReference type="PROSITE" id="PS00028"/>
    </source>
</evidence>
<feature type="region of interest" description="Disordered" evidence="1">
    <location>
        <begin position="839"/>
        <end position="858"/>
    </location>
</feature>
<proteinExistence type="predicted"/>
<name>A0AA39IX59_9AGAR</name>
<comment type="caution">
    <text evidence="3">The sequence shown here is derived from an EMBL/GenBank/DDBJ whole genome shotgun (WGS) entry which is preliminary data.</text>
</comment>
<gene>
    <name evidence="3" type="ORF">EV421DRAFT_1927795</name>
</gene>
<protein>
    <recommendedName>
        <fullName evidence="2">C2H2-type domain-containing protein</fullName>
    </recommendedName>
</protein>
<accession>A0AA39IX59</accession>
<organism evidence="3 4">
    <name type="scientific">Armillaria borealis</name>
    <dbReference type="NCBI Taxonomy" id="47425"/>
    <lineage>
        <taxon>Eukaryota</taxon>
        <taxon>Fungi</taxon>
        <taxon>Dikarya</taxon>
        <taxon>Basidiomycota</taxon>
        <taxon>Agaricomycotina</taxon>
        <taxon>Agaricomycetes</taxon>
        <taxon>Agaricomycetidae</taxon>
        <taxon>Agaricales</taxon>
        <taxon>Marasmiineae</taxon>
        <taxon>Physalacriaceae</taxon>
        <taxon>Armillaria</taxon>
    </lineage>
</organism>
<dbReference type="PROSITE" id="PS00028">
    <property type="entry name" value="ZINC_FINGER_C2H2_1"/>
    <property type="match status" value="1"/>
</dbReference>
<sequence length="943" mass="104322">MPRKRQVGSDDEESGAPQHGCKRPKNAPAAVDRFTMLPKDVHFEVGLIFSSKMAAMRAFFLKIFGHLEPLDLLHLARLTKGLRGALFDKASVAVWKAAWGNVVDLPRPPEGISEPTWHCQKYVRFPDFSLRIRICNACAKIHLREVQDVYLCRTQEEATISRLIVSMIPLEYVKITGGRKSWDELYFLPRDFDVVRAKLMSLKPEDMDAYIVERKQFVLSNERAADHYRLWYDRRPASNVSFDAKAGRIQAIREKLISMGYEYELNNINQSKPVLLVIEVLWTNIKDKLVTYMESMKLKRLARERVDIVNSRKIIAVGILREFENAFSPSLVLPSLVDFLNSALATSVLELPSEVDVTHQHFAPVRTGLPDFCVAWRYHVHCQLAEFVIGPDPTLSADDKLVRLQLASTVFLCRRCHLGTQKLIPLIYPDTITHQCLTISALKDAPPDLTRRLNSKSYMVRDAWNTDCLMRDGTLSRVTEGVIRSMGFNPDTASIAQLDVSPLLLECQSCPRSRSADGTYTSAAYGWRALVRHFYEKHRAGPTSNVNAAVIKDGRLSESNNSVKCVKAVLFDQTFLSIHCRDLPCEDYMRSFDGLVKHITDAHHIQAPQMSIDWYEEFAWGKESMHPRLKKWIESREGGVIAYVIFFSNLVPIIQCGRCSLSAREKSTVARAVAKVAAVAEVERAVVQGGSSSSGSTRTQSIGSSGSSKQATSYGKGGGAVSTIPSGQLFAGRTQGGGTRDQVTGTSIYGSGYPGTASRGVAGLGFPFYYWPLAWGGIGLGSAAYLHNNEYGRPDNSSRPGGVMTYATFPASSGNATFHVVADNNTDLTNNCSSVINTSSTSTAPTTFNDSDSSTPKPEQSVQYYRASSVALTVDGYNNTGALQNDTADTPIPSWVDTNALNCLNSTIGVAVPLVDGVPRQWIVPNVGLVALLWVFYHLCSFF</sequence>
<keyword evidence="4" id="KW-1185">Reference proteome</keyword>